<evidence type="ECO:0000256" key="1">
    <source>
        <dbReference type="SAM" id="MobiDB-lite"/>
    </source>
</evidence>
<feature type="compositionally biased region" description="Low complexity" evidence="1">
    <location>
        <begin position="17"/>
        <end position="49"/>
    </location>
</feature>
<reference evidence="3" key="2">
    <citation type="submission" date="2025-08" db="UniProtKB">
        <authorList>
            <consortium name="RefSeq"/>
        </authorList>
    </citation>
    <scope>IDENTIFICATION</scope>
    <source>
        <tissue evidence="3">Leaf</tissue>
    </source>
</reference>
<feature type="region of interest" description="Disordered" evidence="1">
    <location>
        <begin position="1"/>
        <end position="107"/>
    </location>
</feature>
<proteinExistence type="predicted"/>
<evidence type="ECO:0000313" key="3">
    <source>
        <dbReference type="RefSeq" id="XP_009778041.1"/>
    </source>
</evidence>
<feature type="compositionally biased region" description="Polar residues" evidence="1">
    <location>
        <begin position="1"/>
        <end position="12"/>
    </location>
</feature>
<organism evidence="2 3">
    <name type="scientific">Nicotiana sylvestris</name>
    <name type="common">Wood tobacco</name>
    <name type="synonym">South American tobacco</name>
    <dbReference type="NCBI Taxonomy" id="4096"/>
    <lineage>
        <taxon>Eukaryota</taxon>
        <taxon>Viridiplantae</taxon>
        <taxon>Streptophyta</taxon>
        <taxon>Embryophyta</taxon>
        <taxon>Tracheophyta</taxon>
        <taxon>Spermatophyta</taxon>
        <taxon>Magnoliopsida</taxon>
        <taxon>eudicotyledons</taxon>
        <taxon>Gunneridae</taxon>
        <taxon>Pentapetalae</taxon>
        <taxon>asterids</taxon>
        <taxon>lamiids</taxon>
        <taxon>Solanales</taxon>
        <taxon>Solanaceae</taxon>
        <taxon>Nicotianoideae</taxon>
        <taxon>Nicotianeae</taxon>
        <taxon>Nicotiana</taxon>
    </lineage>
</organism>
<evidence type="ECO:0000313" key="2">
    <source>
        <dbReference type="Proteomes" id="UP000189701"/>
    </source>
</evidence>
<dbReference type="KEGG" id="nsy:104227493"/>
<sequence length="181" mass="20104">MGALSHQSQSQRYVIRPSSAPFASSPAGSHPSRFQMAGSQQWSGSQQGSRPMQGCGSQPSSRTPSPSPQSSSPSVSRLRLRDSSTDPNALSSVHASDSSEDDDPDDVRYDHYHRMIISPEGNGFIPNNRVTKIITDILGSLYLTPYPTWSDFPESLVQQMFNQFKTKCSWEDQYNREICKN</sequence>
<gene>
    <name evidence="3" type="primary">LOC104227493</name>
</gene>
<name>A0A1U7WL82_NICSY</name>
<protein>
    <submittedName>
        <fullName evidence="3">Uncharacterized protein</fullName>
    </submittedName>
</protein>
<dbReference type="OrthoDB" id="1301233at2759"/>
<dbReference type="AlphaFoldDB" id="A0A1U7WL82"/>
<keyword evidence="2" id="KW-1185">Reference proteome</keyword>
<accession>A0A1U7WL82</accession>
<dbReference type="RefSeq" id="XP_009778041.1">
    <property type="nucleotide sequence ID" value="XM_009779739.1"/>
</dbReference>
<dbReference type="GeneID" id="104227493"/>
<dbReference type="Proteomes" id="UP000189701">
    <property type="component" value="Unplaced"/>
</dbReference>
<reference evidence="2" key="1">
    <citation type="journal article" date="2013" name="Genome Biol.">
        <title>Reference genomes and transcriptomes of Nicotiana sylvestris and Nicotiana tomentosiformis.</title>
        <authorList>
            <person name="Sierro N."/>
            <person name="Battey J.N."/>
            <person name="Ouadi S."/>
            <person name="Bovet L."/>
            <person name="Goepfert S."/>
            <person name="Bakaher N."/>
            <person name="Peitsch M.C."/>
            <person name="Ivanov N.V."/>
        </authorList>
    </citation>
    <scope>NUCLEOTIDE SEQUENCE [LARGE SCALE GENOMIC DNA]</scope>
</reference>
<feature type="compositionally biased region" description="Low complexity" evidence="1">
    <location>
        <begin position="57"/>
        <end position="77"/>
    </location>
</feature>